<evidence type="ECO:0000313" key="2">
    <source>
        <dbReference type="Proteomes" id="UP000017831"/>
    </source>
</evidence>
<protein>
    <submittedName>
        <fullName evidence="1">Uncharacterized protein</fullName>
    </submittedName>
</protein>
<comment type="caution">
    <text evidence="1">The sequence shown here is derived from an EMBL/GenBank/DDBJ whole genome shotgun (WGS) entry which is preliminary data.</text>
</comment>
<sequence length="65" mass="7484">MNSCIVLILKTVHVLTLKQTLTWAVLFYCRRQTVAAYNWGIFTQTFRSGSAKVCGRPTYYLLSLH</sequence>
<dbReference type="AlphaFoldDB" id="U6RGM2"/>
<dbReference type="EMBL" id="AQHY01000017">
    <property type="protein sequence ID" value="EOA55764.1"/>
    <property type="molecule type" value="Genomic_DNA"/>
</dbReference>
<accession>U6RGM2</accession>
<keyword evidence="2" id="KW-1185">Reference proteome</keyword>
<name>U6RGM2_9BACT</name>
<dbReference type="Proteomes" id="UP000017831">
    <property type="component" value="Unassembled WGS sequence"/>
</dbReference>
<proteinExistence type="predicted"/>
<evidence type="ECO:0000313" key="1">
    <source>
        <dbReference type="EMBL" id="EOA55764.1"/>
    </source>
</evidence>
<organism evidence="1 2">
    <name type="scientific">Phocaeicola massiliensis B84634 = Timone 84634 = DSM 17679 = JCM 13223</name>
    <dbReference type="NCBI Taxonomy" id="1121098"/>
    <lineage>
        <taxon>Bacteria</taxon>
        <taxon>Pseudomonadati</taxon>
        <taxon>Bacteroidota</taxon>
        <taxon>Bacteroidia</taxon>
        <taxon>Bacteroidales</taxon>
        <taxon>Bacteroidaceae</taxon>
        <taxon>Phocaeicola</taxon>
    </lineage>
</organism>
<reference evidence="1 2" key="1">
    <citation type="submission" date="2013-04" db="EMBL/GenBank/DDBJ databases">
        <title>The Genome Sequence of Bacteroides massiliensis DSM 17679.</title>
        <authorList>
            <consortium name="The Broad Institute Genomics Platform"/>
            <person name="Earl A."/>
            <person name="Ward D."/>
            <person name="Feldgarden M."/>
            <person name="Gevers D."/>
            <person name="Martens E."/>
            <person name="Fenner L."/>
            <person name="Roux V."/>
            <person name="Mallet M.N."/>
            <person name="Raoult D."/>
            <person name="Walker B."/>
            <person name="Young S."/>
            <person name="Zeng Q."/>
            <person name="Gargeya S."/>
            <person name="Fitzgerald M."/>
            <person name="Haas B."/>
            <person name="Abouelleil A."/>
            <person name="Allen A.W."/>
            <person name="Alvarado L."/>
            <person name="Arachchi H.M."/>
            <person name="Berlin A.M."/>
            <person name="Chapman S.B."/>
            <person name="Gainer-Dewar J."/>
            <person name="Goldberg J."/>
            <person name="Griggs A."/>
            <person name="Gujja S."/>
            <person name="Hansen M."/>
            <person name="Howarth C."/>
            <person name="Imamovic A."/>
            <person name="Ireland A."/>
            <person name="Larimer J."/>
            <person name="McCowan C."/>
            <person name="Murphy C."/>
            <person name="Pearson M."/>
            <person name="Poon T.W."/>
            <person name="Priest M."/>
            <person name="Roberts A."/>
            <person name="Saif S."/>
            <person name="Shea T."/>
            <person name="Sisk P."/>
            <person name="Sykes S."/>
            <person name="Wortman J."/>
            <person name="Nusbaum C."/>
            <person name="Birren B."/>
        </authorList>
    </citation>
    <scope>NUCLEOTIDE SEQUENCE [LARGE SCALE GENOMIC DNA]</scope>
    <source>
        <strain evidence="2">B84634 / Timone 84634 / DSM 17679 / JCM 13223</strain>
    </source>
</reference>
<dbReference type="HOGENOM" id="CLU_2840678_0_0_10"/>
<gene>
    <name evidence="1" type="ORF">HMPREF1534_01396</name>
</gene>